<dbReference type="EMBL" id="BAAAYL010000001">
    <property type="protein sequence ID" value="GAA3375464.1"/>
    <property type="molecule type" value="Genomic_DNA"/>
</dbReference>
<organism evidence="1 2">
    <name type="scientific">Streptomyces sannanensis</name>
    <dbReference type="NCBI Taxonomy" id="285536"/>
    <lineage>
        <taxon>Bacteria</taxon>
        <taxon>Bacillati</taxon>
        <taxon>Actinomycetota</taxon>
        <taxon>Actinomycetes</taxon>
        <taxon>Kitasatosporales</taxon>
        <taxon>Streptomycetaceae</taxon>
        <taxon>Streptomyces</taxon>
    </lineage>
</organism>
<name>A0ABP6SGM7_9ACTN</name>
<sequence length="73" mass="8293">MKNVRTDVGPAEFGENLEANGWTRLERGPNIEYQKGGARYFLRSKAKTVEGWTADYYRPGSKKADIKIRLGDD</sequence>
<proteinExistence type="predicted"/>
<dbReference type="Proteomes" id="UP001499990">
    <property type="component" value="Unassembled WGS sequence"/>
</dbReference>
<accession>A0ABP6SGM7</accession>
<comment type="caution">
    <text evidence="1">The sequence shown here is derived from an EMBL/GenBank/DDBJ whole genome shotgun (WGS) entry which is preliminary data.</text>
</comment>
<evidence type="ECO:0000313" key="2">
    <source>
        <dbReference type="Proteomes" id="UP001499990"/>
    </source>
</evidence>
<gene>
    <name evidence="1" type="ORF">GCM10020367_43370</name>
</gene>
<reference evidence="2" key="1">
    <citation type="journal article" date="2019" name="Int. J. Syst. Evol. Microbiol.">
        <title>The Global Catalogue of Microorganisms (GCM) 10K type strain sequencing project: providing services to taxonomists for standard genome sequencing and annotation.</title>
        <authorList>
            <consortium name="The Broad Institute Genomics Platform"/>
            <consortium name="The Broad Institute Genome Sequencing Center for Infectious Disease"/>
            <person name="Wu L."/>
            <person name="Ma J."/>
        </authorList>
    </citation>
    <scope>NUCLEOTIDE SEQUENCE [LARGE SCALE GENOMIC DNA]</scope>
    <source>
        <strain evidence="2">JCM 9651</strain>
    </source>
</reference>
<keyword evidence="2" id="KW-1185">Reference proteome</keyword>
<protein>
    <submittedName>
        <fullName evidence="1">Uncharacterized protein</fullName>
    </submittedName>
</protein>
<evidence type="ECO:0000313" key="1">
    <source>
        <dbReference type="EMBL" id="GAA3375464.1"/>
    </source>
</evidence>